<gene>
    <name evidence="2" type="ORF">PAC_08342</name>
</gene>
<feature type="domain" description="C2H2-type" evidence="1">
    <location>
        <begin position="182"/>
        <end position="209"/>
    </location>
</feature>
<dbReference type="AlphaFoldDB" id="A0A1L7X0B2"/>
<feature type="domain" description="C2H2-type" evidence="1">
    <location>
        <begin position="142"/>
        <end position="167"/>
    </location>
</feature>
<dbReference type="STRING" id="576137.A0A1L7X0B2"/>
<dbReference type="Proteomes" id="UP000184330">
    <property type="component" value="Unassembled WGS sequence"/>
</dbReference>
<dbReference type="EMBL" id="FJOG01000012">
    <property type="protein sequence ID" value="CZR58450.1"/>
    <property type="molecule type" value="Genomic_DNA"/>
</dbReference>
<feature type="domain" description="C2H2-type" evidence="1">
    <location>
        <begin position="213"/>
        <end position="240"/>
    </location>
</feature>
<evidence type="ECO:0000313" key="2">
    <source>
        <dbReference type="EMBL" id="CZR58450.1"/>
    </source>
</evidence>
<accession>A0A1L7X0B2</accession>
<feature type="domain" description="C2H2-type" evidence="1">
    <location>
        <begin position="246"/>
        <end position="275"/>
    </location>
</feature>
<name>A0A1L7X0B2_9HELO</name>
<proteinExistence type="predicted"/>
<reference evidence="2 3" key="1">
    <citation type="submission" date="2016-03" db="EMBL/GenBank/DDBJ databases">
        <authorList>
            <person name="Ploux O."/>
        </authorList>
    </citation>
    <scope>NUCLEOTIDE SEQUENCE [LARGE SCALE GENOMIC DNA]</scope>
    <source>
        <strain evidence="2 3">UAMH 11012</strain>
    </source>
</reference>
<keyword evidence="3" id="KW-1185">Reference proteome</keyword>
<evidence type="ECO:0000259" key="1">
    <source>
        <dbReference type="SMART" id="SM00355"/>
    </source>
</evidence>
<dbReference type="OrthoDB" id="3545083at2759"/>
<protein>
    <recommendedName>
        <fullName evidence="1">C2H2-type domain-containing protein</fullName>
    </recommendedName>
</protein>
<dbReference type="SMART" id="SM00355">
    <property type="entry name" value="ZnF_C2H2"/>
    <property type="match status" value="5"/>
</dbReference>
<sequence>MHTHDATELRSSPAANALFPECHFLPVSTLDSPALYLDSIQLSQEREVWLENTNNTTTTVSSVSSYDAAFLQDQNEFLLHRTGSWDTIPAFEAWTVPNTTPLNCPIIDLGHNLTLPWNQYSWDYPSISYGIARSVSSTSREFRCDWPQCSKLEFTTAEEHKLHTKFHAREVRNRWQPSSPNNKCTWHSCTSQARLKTSKLFEDHISNIHINPLICTRDGCKHKTPFRGKADLQRHIDSVHNNVPKIRCPYEACSLSDEKSFCRKDKLICHLRKVHDTDPCPYDHSANCLISSTEFCESTARHIGKVHGEYECALKSCEGTRSQFSEEGLLEHLQLGHDIRWEMVLKIRDVVKKVDGRVLRDGHLRGKYEIPDCTSCARQWPRQ</sequence>
<feature type="domain" description="C2H2-type" evidence="1">
    <location>
        <begin position="310"/>
        <end position="337"/>
    </location>
</feature>
<organism evidence="2 3">
    <name type="scientific">Phialocephala subalpina</name>
    <dbReference type="NCBI Taxonomy" id="576137"/>
    <lineage>
        <taxon>Eukaryota</taxon>
        <taxon>Fungi</taxon>
        <taxon>Dikarya</taxon>
        <taxon>Ascomycota</taxon>
        <taxon>Pezizomycotina</taxon>
        <taxon>Leotiomycetes</taxon>
        <taxon>Helotiales</taxon>
        <taxon>Mollisiaceae</taxon>
        <taxon>Phialocephala</taxon>
        <taxon>Phialocephala fortinii species complex</taxon>
    </lineage>
</organism>
<dbReference type="InterPro" id="IPR013087">
    <property type="entry name" value="Znf_C2H2_type"/>
</dbReference>
<evidence type="ECO:0000313" key="3">
    <source>
        <dbReference type="Proteomes" id="UP000184330"/>
    </source>
</evidence>